<evidence type="ECO:0000259" key="4">
    <source>
        <dbReference type="PROSITE" id="PS50076"/>
    </source>
</evidence>
<keyword evidence="2" id="KW-0143">Chaperone</keyword>
<protein>
    <submittedName>
        <fullName evidence="5">Fe-S protein assembly co-chaperone HscB</fullName>
    </submittedName>
</protein>
<comment type="function">
    <text evidence="3">Co-chaperone involved in the maturation of iron-sulfur cluster-containing proteins. Seems to help targeting proteins to be folded toward HscA.</text>
</comment>
<dbReference type="Gene3D" id="1.10.287.110">
    <property type="entry name" value="DnaJ domain"/>
    <property type="match status" value="1"/>
</dbReference>
<dbReference type="PANTHER" id="PTHR14021:SF15">
    <property type="entry name" value="IRON-SULFUR CLUSTER CO-CHAPERONE PROTEIN HSCB"/>
    <property type="match status" value="1"/>
</dbReference>
<dbReference type="SMART" id="SM00271">
    <property type="entry name" value="DnaJ"/>
    <property type="match status" value="1"/>
</dbReference>
<dbReference type="Pfam" id="PF07743">
    <property type="entry name" value="HSCB_C"/>
    <property type="match status" value="1"/>
</dbReference>
<gene>
    <name evidence="5" type="primary">hscB</name>
    <name evidence="5" type="ORF">GLV81_11465</name>
</gene>
<feature type="domain" description="J" evidence="4">
    <location>
        <begin position="2"/>
        <end position="76"/>
    </location>
</feature>
<dbReference type="NCBIfam" id="TIGR00714">
    <property type="entry name" value="hscB"/>
    <property type="match status" value="1"/>
</dbReference>
<dbReference type="SUPFAM" id="SSF46565">
    <property type="entry name" value="Chaperone J-domain"/>
    <property type="match status" value="1"/>
</dbReference>
<sequence length="161" mass="18621">MNYFELFDIPVAFTVNKAELTRTYVKLQKQYHPDFFGQESDEAQEKAMEMSSLINQAWKTFQTEDATVKYVLQLHGMLEEEEKFALPPAFLMEVMELNEMRMDGADAASIKQRVDDLQAEIKTPVSGILTSTDTASLSENALQQVKTWYYQKKYLDRLLAE</sequence>
<evidence type="ECO:0000313" key="5">
    <source>
        <dbReference type="EMBL" id="QGW28633.1"/>
    </source>
</evidence>
<comment type="similarity">
    <text evidence="1">Belongs to the HscB family.</text>
</comment>
<evidence type="ECO:0000313" key="6">
    <source>
        <dbReference type="Proteomes" id="UP000426027"/>
    </source>
</evidence>
<proteinExistence type="inferred from homology"/>
<name>A0A6I6GAI5_9BACT</name>
<dbReference type="PANTHER" id="PTHR14021">
    <property type="entry name" value="IRON-SULFUR CLUSTER CO-CHAPERONE PROTEIN HSCB"/>
    <property type="match status" value="1"/>
</dbReference>
<dbReference type="GO" id="GO:0051259">
    <property type="term" value="P:protein complex oligomerization"/>
    <property type="evidence" value="ECO:0007669"/>
    <property type="project" value="InterPro"/>
</dbReference>
<dbReference type="GO" id="GO:0051087">
    <property type="term" value="F:protein-folding chaperone binding"/>
    <property type="evidence" value="ECO:0007669"/>
    <property type="project" value="InterPro"/>
</dbReference>
<evidence type="ECO:0000256" key="2">
    <source>
        <dbReference type="ARBA" id="ARBA00023186"/>
    </source>
</evidence>
<organism evidence="5 6">
    <name type="scientific">Phnomibacter ginsenosidimutans</name>
    <dbReference type="NCBI Taxonomy" id="2676868"/>
    <lineage>
        <taxon>Bacteria</taxon>
        <taxon>Pseudomonadati</taxon>
        <taxon>Bacteroidota</taxon>
        <taxon>Chitinophagia</taxon>
        <taxon>Chitinophagales</taxon>
        <taxon>Chitinophagaceae</taxon>
        <taxon>Phnomibacter</taxon>
    </lineage>
</organism>
<dbReference type="GO" id="GO:0001671">
    <property type="term" value="F:ATPase activator activity"/>
    <property type="evidence" value="ECO:0007669"/>
    <property type="project" value="InterPro"/>
</dbReference>
<dbReference type="EMBL" id="CP046566">
    <property type="protein sequence ID" value="QGW28633.1"/>
    <property type="molecule type" value="Genomic_DNA"/>
</dbReference>
<reference evidence="5 6" key="1">
    <citation type="submission" date="2019-11" db="EMBL/GenBank/DDBJ databases">
        <authorList>
            <person name="Im W.T."/>
        </authorList>
    </citation>
    <scope>NUCLEOTIDE SEQUENCE [LARGE SCALE GENOMIC DNA]</scope>
    <source>
        <strain evidence="5 6">SB-02</strain>
    </source>
</reference>
<dbReference type="InterPro" id="IPR036386">
    <property type="entry name" value="HscB_C_sf"/>
</dbReference>
<dbReference type="InterPro" id="IPR001623">
    <property type="entry name" value="DnaJ_domain"/>
</dbReference>
<dbReference type="InterPro" id="IPR009073">
    <property type="entry name" value="HscB_oligo_C"/>
</dbReference>
<evidence type="ECO:0000256" key="3">
    <source>
        <dbReference type="ARBA" id="ARBA00025596"/>
    </source>
</evidence>
<dbReference type="GO" id="GO:0044571">
    <property type="term" value="P:[2Fe-2S] cluster assembly"/>
    <property type="evidence" value="ECO:0007669"/>
    <property type="project" value="InterPro"/>
</dbReference>
<dbReference type="SUPFAM" id="SSF47144">
    <property type="entry name" value="HSC20 (HSCB), C-terminal oligomerisation domain"/>
    <property type="match status" value="1"/>
</dbReference>
<accession>A0A6I6GAI5</accession>
<dbReference type="InterPro" id="IPR036869">
    <property type="entry name" value="J_dom_sf"/>
</dbReference>
<dbReference type="InterPro" id="IPR004640">
    <property type="entry name" value="HscB"/>
</dbReference>
<dbReference type="AlphaFoldDB" id="A0A6I6GAI5"/>
<dbReference type="KEGG" id="fls:GLV81_11465"/>
<dbReference type="PROSITE" id="PS50076">
    <property type="entry name" value="DNAJ_2"/>
    <property type="match status" value="1"/>
</dbReference>
<keyword evidence="6" id="KW-1185">Reference proteome</keyword>
<dbReference type="Gene3D" id="1.20.1280.20">
    <property type="entry name" value="HscB, C-terminal domain"/>
    <property type="match status" value="1"/>
</dbReference>
<dbReference type="Proteomes" id="UP000426027">
    <property type="component" value="Chromosome"/>
</dbReference>
<dbReference type="RefSeq" id="WP_157478986.1">
    <property type="nucleotide sequence ID" value="NZ_CP046566.1"/>
</dbReference>
<evidence type="ECO:0000256" key="1">
    <source>
        <dbReference type="ARBA" id="ARBA00010476"/>
    </source>
</evidence>